<evidence type="ECO:0000313" key="1">
    <source>
        <dbReference type="EMBL" id="EQA61402.1"/>
    </source>
</evidence>
<reference evidence="1" key="1">
    <citation type="submission" date="2013-05" db="EMBL/GenBank/DDBJ databases">
        <authorList>
            <person name="Harkins D.M."/>
            <person name="Durkin A.S."/>
            <person name="Brinkac L.M."/>
            <person name="Haft D.H."/>
            <person name="Selengut J.D."/>
            <person name="Sanka R."/>
            <person name="DePew J."/>
            <person name="Purushe J."/>
            <person name="Hartskeerl R.A."/>
            <person name="Ahmed A."/>
            <person name="van der Linden H."/>
            <person name="Goris M.G.A."/>
            <person name="Vinetz J.M."/>
            <person name="Sutton G.G."/>
            <person name="Nierman W.C."/>
            <person name="Fouts D.E."/>
        </authorList>
    </citation>
    <scope>NUCLEOTIDE SEQUENCE [LARGE SCALE GENOMIC DNA]</scope>
    <source>
        <strain evidence="1">L 60</strain>
    </source>
</reference>
<comment type="caution">
    <text evidence="1">The sequence shown here is derived from an EMBL/GenBank/DDBJ whole genome shotgun (WGS) entry which is preliminary data.</text>
</comment>
<proteinExistence type="predicted"/>
<sequence>MKNTWIRKTVVKMKSYKFYKCLSVFVCILILYCKKENSEEKNIQKIGIINSKIGIRLFFEPIMGPGYRQLNFPFGTVVSILETIPPEENRGSKYEKYS</sequence>
<organism evidence="1 2">
    <name type="scientific">Leptospira alexanderi serovar Manhao 3 str. L 60</name>
    <dbReference type="NCBI Taxonomy" id="1049759"/>
    <lineage>
        <taxon>Bacteria</taxon>
        <taxon>Pseudomonadati</taxon>
        <taxon>Spirochaetota</taxon>
        <taxon>Spirochaetia</taxon>
        <taxon>Leptospirales</taxon>
        <taxon>Leptospiraceae</taxon>
        <taxon>Leptospira</taxon>
    </lineage>
</organism>
<name>V6HWP2_9LEPT</name>
<dbReference type="AlphaFoldDB" id="V6HWP2"/>
<gene>
    <name evidence="1" type="ORF">LEP1GSC062_4297</name>
</gene>
<dbReference type="EMBL" id="AHMT02000050">
    <property type="protein sequence ID" value="EQA61402.1"/>
    <property type="molecule type" value="Genomic_DNA"/>
</dbReference>
<evidence type="ECO:0000313" key="2">
    <source>
        <dbReference type="Proteomes" id="UP000018747"/>
    </source>
</evidence>
<accession>V6HWP2</accession>
<keyword evidence="2" id="KW-1185">Reference proteome</keyword>
<dbReference type="Proteomes" id="UP000018747">
    <property type="component" value="Unassembled WGS sequence"/>
</dbReference>
<protein>
    <submittedName>
        <fullName evidence="1">Uncharacterized protein</fullName>
    </submittedName>
</protein>